<keyword evidence="1" id="KW-1133">Transmembrane helix</keyword>
<evidence type="ECO:0000313" key="2">
    <source>
        <dbReference type="EMBL" id="KMY48852.1"/>
    </source>
</evidence>
<evidence type="ECO:0000256" key="1">
    <source>
        <dbReference type="SAM" id="Phobius"/>
    </source>
</evidence>
<keyword evidence="1" id="KW-0472">Membrane</keyword>
<dbReference type="EMBL" id="LFZW01000001">
    <property type="protein sequence ID" value="KMY48852.1"/>
    <property type="molecule type" value="Genomic_DNA"/>
</dbReference>
<dbReference type="AlphaFoldDB" id="A0A0K9GRF9"/>
<protein>
    <submittedName>
        <fullName evidence="2">Membrane protein</fullName>
    </submittedName>
</protein>
<keyword evidence="1" id="KW-0812">Transmembrane</keyword>
<dbReference type="Pfam" id="PF04657">
    <property type="entry name" value="DMT_YdcZ"/>
    <property type="match status" value="1"/>
</dbReference>
<dbReference type="PANTHER" id="PTHR34821">
    <property type="entry name" value="INNER MEMBRANE PROTEIN YDCZ"/>
    <property type="match status" value="1"/>
</dbReference>
<comment type="caution">
    <text evidence="2">The sequence shown here is derived from an EMBL/GenBank/DDBJ whole genome shotgun (WGS) entry which is preliminary data.</text>
</comment>
<name>A0A0K9GRF9_9BACI</name>
<feature type="transmembrane region" description="Helical" evidence="1">
    <location>
        <begin position="125"/>
        <end position="142"/>
    </location>
</feature>
<gene>
    <name evidence="2" type="ORF">AC625_04415</name>
</gene>
<feature type="transmembrane region" description="Helical" evidence="1">
    <location>
        <begin position="67"/>
        <end position="87"/>
    </location>
</feature>
<sequence length="144" mass="15049">MKWIYLLMALAGGLAVGVQAVTNGGLGKKVGTLEASLISFSVGTAALFFIVLFFGKGNLLAISEAPKGQLIGGLLGAFYVIIMVMTVPKLGVSSALFAVIAGQIIMGAIIDHFGLFGGERIALDLKKMVAIVLMMGSIYLFNHK</sequence>
<keyword evidence="3" id="KW-1185">Reference proteome</keyword>
<dbReference type="InterPro" id="IPR006750">
    <property type="entry name" value="YdcZ"/>
</dbReference>
<proteinExistence type="predicted"/>
<organism evidence="2 3">
    <name type="scientific">Peribacillus loiseleuriae</name>
    <dbReference type="NCBI Taxonomy" id="1679170"/>
    <lineage>
        <taxon>Bacteria</taxon>
        <taxon>Bacillati</taxon>
        <taxon>Bacillota</taxon>
        <taxon>Bacilli</taxon>
        <taxon>Bacillales</taxon>
        <taxon>Bacillaceae</taxon>
        <taxon>Peribacillus</taxon>
    </lineage>
</organism>
<accession>A0A0K9GRF9</accession>
<reference evidence="3" key="1">
    <citation type="submission" date="2015-07" db="EMBL/GenBank/DDBJ databases">
        <title>Genome sequencing project for genomic taxonomy and phylogenomics of Bacillus-like bacteria.</title>
        <authorList>
            <person name="Liu B."/>
            <person name="Wang J."/>
            <person name="Zhu Y."/>
            <person name="Liu G."/>
            <person name="Chen Q."/>
            <person name="Chen Z."/>
            <person name="Lan J."/>
            <person name="Che J."/>
            <person name="Ge C."/>
            <person name="Shi H."/>
            <person name="Pan Z."/>
            <person name="Liu X."/>
        </authorList>
    </citation>
    <scope>NUCLEOTIDE SEQUENCE [LARGE SCALE GENOMIC DNA]</scope>
    <source>
        <strain evidence="3">FJAT-27997</strain>
    </source>
</reference>
<dbReference type="PANTHER" id="PTHR34821:SF2">
    <property type="entry name" value="INNER MEMBRANE PROTEIN YDCZ"/>
    <property type="match status" value="1"/>
</dbReference>
<dbReference type="PATRIC" id="fig|1679170.3.peg.950"/>
<dbReference type="Proteomes" id="UP000037146">
    <property type="component" value="Unassembled WGS sequence"/>
</dbReference>
<dbReference type="GO" id="GO:0005886">
    <property type="term" value="C:plasma membrane"/>
    <property type="evidence" value="ECO:0007669"/>
    <property type="project" value="TreeGrafter"/>
</dbReference>
<dbReference type="STRING" id="1679170.AC625_04415"/>
<dbReference type="RefSeq" id="WP_049680179.1">
    <property type="nucleotide sequence ID" value="NZ_LFZW01000001.1"/>
</dbReference>
<feature type="transmembrane region" description="Helical" evidence="1">
    <location>
        <begin position="36"/>
        <end position="55"/>
    </location>
</feature>
<feature type="transmembrane region" description="Helical" evidence="1">
    <location>
        <begin position="93"/>
        <end position="113"/>
    </location>
</feature>
<dbReference type="OrthoDB" id="7864805at2"/>
<evidence type="ECO:0000313" key="3">
    <source>
        <dbReference type="Proteomes" id="UP000037146"/>
    </source>
</evidence>